<dbReference type="PANTHER" id="PTHR46438:SF2">
    <property type="entry name" value="ALPHA_BETA-HYDROLASES SUPERFAMILY PROTEIN"/>
    <property type="match status" value="1"/>
</dbReference>
<reference evidence="2 3" key="1">
    <citation type="submission" date="2020-08" db="EMBL/GenBank/DDBJ databases">
        <title>Genome public.</title>
        <authorList>
            <person name="Liu C."/>
            <person name="Sun Q."/>
        </authorList>
    </citation>
    <scope>NUCLEOTIDE SEQUENCE [LARGE SCALE GENOMIC DNA]</scope>
    <source>
        <strain evidence="2 3">BX0805</strain>
    </source>
</reference>
<keyword evidence="2" id="KW-0378">Hydrolase</keyword>
<sequence length="314" mass="35711">MGKRFRHFVFLTTASVAGLHAINKVINYTASLKNLTSSYSGNYYKWRYGNIFFTKHGNGQPLLLIHDLDPSSSSYEWTRMIKKLEKNHTVYTVDLPGCGHSDKPEMIYSNYLFVQFLHDFVKDVIKGTPSVAATGSSGSFTIMCNKMYAGLFDKVIIINPEDLKSLTVSPDTRTDILKKVIDCPIIGTFIYNVWMHERHFNEIFENKYYYKKSLVSSKFEDIYFESAHIGNGRGRYLLASKLAHYTNISIAHALKGMDNLCLIGSRNYASSIQTINQYLIYNSGIETAYLSNAAYLPQLEVPDKLADLIAMFLE</sequence>
<dbReference type="Proteomes" id="UP000621540">
    <property type="component" value="Unassembled WGS sequence"/>
</dbReference>
<dbReference type="RefSeq" id="WP_022514274.1">
    <property type="nucleotide sequence ID" value="NZ_JACOQH010000009.1"/>
</dbReference>
<dbReference type="PANTHER" id="PTHR46438">
    <property type="entry name" value="ALPHA/BETA-HYDROLASES SUPERFAMILY PROTEIN"/>
    <property type="match status" value="1"/>
</dbReference>
<dbReference type="SUPFAM" id="SSF53474">
    <property type="entry name" value="alpha/beta-Hydrolases"/>
    <property type="match status" value="1"/>
</dbReference>
<comment type="caution">
    <text evidence="2">The sequence shown here is derived from an EMBL/GenBank/DDBJ whole genome shotgun (WGS) entry which is preliminary data.</text>
</comment>
<evidence type="ECO:0000313" key="2">
    <source>
        <dbReference type="EMBL" id="MBC5754602.1"/>
    </source>
</evidence>
<protein>
    <submittedName>
        <fullName evidence="2">Alpha/beta fold hydrolase</fullName>
    </submittedName>
</protein>
<evidence type="ECO:0000259" key="1">
    <source>
        <dbReference type="Pfam" id="PF12697"/>
    </source>
</evidence>
<accession>A0ABR7ICE3</accession>
<dbReference type="InterPro" id="IPR000073">
    <property type="entry name" value="AB_hydrolase_1"/>
</dbReference>
<name>A0ABR7ICE3_9FIRM</name>
<dbReference type="EMBL" id="JACOQH010000009">
    <property type="protein sequence ID" value="MBC5754602.1"/>
    <property type="molecule type" value="Genomic_DNA"/>
</dbReference>
<gene>
    <name evidence="2" type="ORF">H8Z76_11355</name>
</gene>
<feature type="domain" description="AB hydrolase-1" evidence="1">
    <location>
        <begin position="62"/>
        <end position="167"/>
    </location>
</feature>
<dbReference type="InterPro" id="IPR029058">
    <property type="entry name" value="AB_hydrolase_fold"/>
</dbReference>
<proteinExistence type="predicted"/>
<keyword evidence="3" id="KW-1185">Reference proteome</keyword>
<organism evidence="2 3">
    <name type="scientific">Roseburia yibonii</name>
    <dbReference type="NCBI Taxonomy" id="2763063"/>
    <lineage>
        <taxon>Bacteria</taxon>
        <taxon>Bacillati</taxon>
        <taxon>Bacillota</taxon>
        <taxon>Clostridia</taxon>
        <taxon>Lachnospirales</taxon>
        <taxon>Lachnospiraceae</taxon>
        <taxon>Roseburia</taxon>
    </lineage>
</organism>
<dbReference type="Pfam" id="PF12697">
    <property type="entry name" value="Abhydrolase_6"/>
    <property type="match status" value="1"/>
</dbReference>
<evidence type="ECO:0000313" key="3">
    <source>
        <dbReference type="Proteomes" id="UP000621540"/>
    </source>
</evidence>
<dbReference type="Gene3D" id="3.40.50.1820">
    <property type="entry name" value="alpha/beta hydrolase"/>
    <property type="match status" value="1"/>
</dbReference>
<dbReference type="GO" id="GO:0016787">
    <property type="term" value="F:hydrolase activity"/>
    <property type="evidence" value="ECO:0007669"/>
    <property type="project" value="UniProtKB-KW"/>
</dbReference>